<comment type="similarity">
    <text evidence="1 3">Belongs to the TBCA family.</text>
</comment>
<dbReference type="GO" id="GO:0048487">
    <property type="term" value="F:beta-tubulin binding"/>
    <property type="evidence" value="ECO:0007669"/>
    <property type="project" value="EnsemblFungi"/>
</dbReference>
<dbReference type="AlphaFoldDB" id="A0A1A0HIU2"/>
<dbReference type="PANTHER" id="PTHR21500:SF0">
    <property type="entry name" value="TUBULIN-SPECIFIC CHAPERONE A"/>
    <property type="match status" value="1"/>
</dbReference>
<accession>A0A1A0HIU2</accession>
<keyword evidence="6" id="KW-1185">Reference proteome</keyword>
<evidence type="ECO:0000256" key="2">
    <source>
        <dbReference type="ARBA" id="ARBA00023186"/>
    </source>
</evidence>
<dbReference type="RefSeq" id="XP_018714411.1">
    <property type="nucleotide sequence ID" value="XM_018854009.1"/>
</dbReference>
<dbReference type="GO" id="GO:0005874">
    <property type="term" value="C:microtubule"/>
    <property type="evidence" value="ECO:0007669"/>
    <property type="project" value="UniProtKB-KW"/>
</dbReference>
<comment type="subcellular location">
    <subcellularLocation>
        <location evidence="3">Cytoplasm</location>
        <location evidence="3">Cytoskeleton</location>
    </subcellularLocation>
</comment>
<name>A0A1A0HIU2_9ASCO</name>
<dbReference type="InterPro" id="IPR004226">
    <property type="entry name" value="TBCA"/>
</dbReference>
<comment type="caution">
    <text evidence="5">The sequence shown here is derived from an EMBL/GenBank/DDBJ whole genome shotgun (WGS) entry which is preliminary data.</text>
</comment>
<sequence length="98" mass="11441">MPPSQLQIQTRALERLKKEKALYFKELEAELKILGEMESCMADAYDIKKQHEITSESKRMIDELNKRIAEYRTKLADFVAKYNGEENLDVAKALLTEF</sequence>
<dbReference type="GO" id="GO:0007023">
    <property type="term" value="P:post-chaperonin tubulin folding pathway"/>
    <property type="evidence" value="ECO:0007669"/>
    <property type="project" value="UniProtKB-UniRule"/>
</dbReference>
<dbReference type="GO" id="GO:0005829">
    <property type="term" value="C:cytosol"/>
    <property type="evidence" value="ECO:0007669"/>
    <property type="project" value="TreeGrafter"/>
</dbReference>
<keyword evidence="3" id="KW-0206">Cytoskeleton</keyword>
<dbReference type="GO" id="GO:0007021">
    <property type="term" value="P:tubulin complex assembly"/>
    <property type="evidence" value="ECO:0007669"/>
    <property type="project" value="UniProtKB-UniRule"/>
</dbReference>
<dbReference type="PANTHER" id="PTHR21500">
    <property type="entry name" value="TUBULIN-SPECIFIC CHAPERONE A"/>
    <property type="match status" value="1"/>
</dbReference>
<evidence type="ECO:0000256" key="1">
    <source>
        <dbReference type="ARBA" id="ARBA00006806"/>
    </source>
</evidence>
<dbReference type="GeneID" id="30026985"/>
<dbReference type="SUPFAM" id="SSF46988">
    <property type="entry name" value="Tubulin chaperone cofactor A"/>
    <property type="match status" value="1"/>
</dbReference>
<protein>
    <recommendedName>
        <fullName evidence="3">Tubulin-specific chaperone A</fullName>
    </recommendedName>
</protein>
<dbReference type="InterPro" id="IPR036126">
    <property type="entry name" value="TBCA_sf"/>
</dbReference>
<dbReference type="Proteomes" id="UP000092555">
    <property type="component" value="Unassembled WGS sequence"/>
</dbReference>
<dbReference type="STRING" id="869754.A0A1A0HIU2"/>
<feature type="coiled-coil region" evidence="4">
    <location>
        <begin position="54"/>
        <end position="81"/>
    </location>
</feature>
<keyword evidence="4" id="KW-0175">Coiled coil</keyword>
<organism evidence="5 6">
    <name type="scientific">Metschnikowia bicuspidata var. bicuspidata NRRL YB-4993</name>
    <dbReference type="NCBI Taxonomy" id="869754"/>
    <lineage>
        <taxon>Eukaryota</taxon>
        <taxon>Fungi</taxon>
        <taxon>Dikarya</taxon>
        <taxon>Ascomycota</taxon>
        <taxon>Saccharomycotina</taxon>
        <taxon>Pichiomycetes</taxon>
        <taxon>Metschnikowiaceae</taxon>
        <taxon>Metschnikowia</taxon>
    </lineage>
</organism>
<comment type="subunit">
    <text evidence="3">Supercomplex made of cofactors A to E. Cofactors A and D function by capturing and stabilizing tubulin in a quasi-native conformation. Cofactor E binds to the cofactor D-tubulin complex; interaction with cofactor C then causes the release of tubulin polypeptides that are committed to the native state.</text>
</comment>
<evidence type="ECO:0000256" key="4">
    <source>
        <dbReference type="SAM" id="Coils"/>
    </source>
</evidence>
<dbReference type="OrthoDB" id="296187at2759"/>
<keyword evidence="3" id="KW-0963">Cytoplasm</keyword>
<dbReference type="EMBL" id="LXTC01000001">
    <property type="protein sequence ID" value="OBA23930.1"/>
    <property type="molecule type" value="Genomic_DNA"/>
</dbReference>
<proteinExistence type="inferred from homology"/>
<evidence type="ECO:0000256" key="3">
    <source>
        <dbReference type="RuleBase" id="RU364030"/>
    </source>
</evidence>
<evidence type="ECO:0000313" key="6">
    <source>
        <dbReference type="Proteomes" id="UP000092555"/>
    </source>
</evidence>
<evidence type="ECO:0000313" key="5">
    <source>
        <dbReference type="EMBL" id="OBA23930.1"/>
    </source>
</evidence>
<keyword evidence="2 3" id="KW-0143">Chaperone</keyword>
<reference evidence="5 6" key="1">
    <citation type="submission" date="2016-05" db="EMBL/GenBank/DDBJ databases">
        <title>Comparative genomics of biotechnologically important yeasts.</title>
        <authorList>
            <consortium name="DOE Joint Genome Institute"/>
            <person name="Riley R."/>
            <person name="Haridas S."/>
            <person name="Wolfe K.H."/>
            <person name="Lopes M.R."/>
            <person name="Hittinger C.T."/>
            <person name="Goker M."/>
            <person name="Salamov A."/>
            <person name="Wisecaver J."/>
            <person name="Long T.M."/>
            <person name="Aerts A.L."/>
            <person name="Barry K."/>
            <person name="Choi C."/>
            <person name="Clum A."/>
            <person name="Coughlan A.Y."/>
            <person name="Deshpande S."/>
            <person name="Douglass A.P."/>
            <person name="Hanson S.J."/>
            <person name="Klenk H.-P."/>
            <person name="LaButti K."/>
            <person name="Lapidus A."/>
            <person name="Lindquist E."/>
            <person name="Lipzen A."/>
            <person name="Meier-kolthoff J.P."/>
            <person name="Ohm R.A."/>
            <person name="Otillar R.P."/>
            <person name="Pangilinan J."/>
            <person name="Peng Y."/>
            <person name="Rokas A."/>
            <person name="Rosa C.A."/>
            <person name="Scheuner C."/>
            <person name="Sibirny A.A."/>
            <person name="Slot J.C."/>
            <person name="Stielow J.B."/>
            <person name="Sun H."/>
            <person name="Kurtzman C.P."/>
            <person name="Blackwell M."/>
            <person name="Grigoriev I.V."/>
            <person name="Jeffries T.W."/>
        </authorList>
    </citation>
    <scope>NUCLEOTIDE SEQUENCE [LARGE SCALE GENOMIC DNA]</scope>
    <source>
        <strain evidence="5 6">NRRL YB-4993</strain>
    </source>
</reference>
<dbReference type="Pfam" id="PF02970">
    <property type="entry name" value="TBCA"/>
    <property type="match status" value="1"/>
</dbReference>
<gene>
    <name evidence="5" type="ORF">METBIDRAFT_115199</name>
</gene>
<dbReference type="Gene3D" id="1.20.58.90">
    <property type="match status" value="1"/>
</dbReference>
<keyword evidence="3" id="KW-0493">Microtubule</keyword>